<feature type="compositionally biased region" description="Basic and acidic residues" evidence="2">
    <location>
        <begin position="759"/>
        <end position="769"/>
    </location>
</feature>
<evidence type="ECO:0000259" key="3">
    <source>
        <dbReference type="Pfam" id="PF10536"/>
    </source>
</evidence>
<evidence type="ECO:0000256" key="1">
    <source>
        <dbReference type="SAM" id="Coils"/>
    </source>
</evidence>
<feature type="coiled-coil region" evidence="1">
    <location>
        <begin position="1153"/>
        <end position="1187"/>
    </location>
</feature>
<dbReference type="Pfam" id="PF10536">
    <property type="entry name" value="PMD"/>
    <property type="match status" value="1"/>
</dbReference>
<feature type="region of interest" description="Disordered" evidence="2">
    <location>
        <begin position="941"/>
        <end position="1000"/>
    </location>
</feature>
<protein>
    <recommendedName>
        <fullName evidence="3">Aminotransferase-like plant mobile domain-containing protein</fullName>
    </recommendedName>
</protein>
<feature type="coiled-coil region" evidence="1">
    <location>
        <begin position="1076"/>
        <end position="1103"/>
    </location>
</feature>
<keyword evidence="1" id="KW-0175">Coiled coil</keyword>
<feature type="region of interest" description="Disordered" evidence="2">
    <location>
        <begin position="759"/>
        <end position="841"/>
    </location>
</feature>
<name>A0A843VQ41_COLES</name>
<dbReference type="GO" id="GO:0010073">
    <property type="term" value="P:meristem maintenance"/>
    <property type="evidence" value="ECO:0007669"/>
    <property type="project" value="InterPro"/>
</dbReference>
<feature type="domain" description="Aminotransferase-like plant mobile" evidence="3">
    <location>
        <begin position="304"/>
        <end position="570"/>
    </location>
</feature>
<dbReference type="InterPro" id="IPR044824">
    <property type="entry name" value="MAIN-like"/>
</dbReference>
<reference evidence="4" key="1">
    <citation type="submission" date="2017-07" db="EMBL/GenBank/DDBJ databases">
        <title>Taro Niue Genome Assembly and Annotation.</title>
        <authorList>
            <person name="Atibalentja N."/>
            <person name="Keating K."/>
            <person name="Fields C.J."/>
        </authorList>
    </citation>
    <scope>NUCLEOTIDE SEQUENCE</scope>
    <source>
        <strain evidence="4">Niue_2</strain>
        <tissue evidence="4">Leaf</tissue>
    </source>
</reference>
<dbReference type="Proteomes" id="UP000652761">
    <property type="component" value="Unassembled WGS sequence"/>
</dbReference>
<organism evidence="4 5">
    <name type="scientific">Colocasia esculenta</name>
    <name type="common">Wild taro</name>
    <name type="synonym">Arum esculentum</name>
    <dbReference type="NCBI Taxonomy" id="4460"/>
    <lineage>
        <taxon>Eukaryota</taxon>
        <taxon>Viridiplantae</taxon>
        <taxon>Streptophyta</taxon>
        <taxon>Embryophyta</taxon>
        <taxon>Tracheophyta</taxon>
        <taxon>Spermatophyta</taxon>
        <taxon>Magnoliopsida</taxon>
        <taxon>Liliopsida</taxon>
        <taxon>Araceae</taxon>
        <taxon>Aroideae</taxon>
        <taxon>Colocasieae</taxon>
        <taxon>Colocasia</taxon>
    </lineage>
</organism>
<dbReference type="PANTHER" id="PTHR46033">
    <property type="entry name" value="PROTEIN MAIN-LIKE 2"/>
    <property type="match status" value="1"/>
</dbReference>
<evidence type="ECO:0000256" key="2">
    <source>
        <dbReference type="SAM" id="MobiDB-lite"/>
    </source>
</evidence>
<dbReference type="EMBL" id="NMUH01001817">
    <property type="protein sequence ID" value="MQL95660.1"/>
    <property type="molecule type" value="Genomic_DNA"/>
</dbReference>
<comment type="caution">
    <text evidence="4">The sequence shown here is derived from an EMBL/GenBank/DDBJ whole genome shotgun (WGS) entry which is preliminary data.</text>
</comment>
<accession>A0A843VQ41</accession>
<feature type="compositionally biased region" description="Low complexity" evidence="2">
    <location>
        <begin position="791"/>
        <end position="806"/>
    </location>
</feature>
<proteinExistence type="predicted"/>
<dbReference type="InterPro" id="IPR019557">
    <property type="entry name" value="AminoTfrase-like_pln_mobile"/>
</dbReference>
<gene>
    <name evidence="4" type="ORF">Taro_028326</name>
</gene>
<evidence type="ECO:0000313" key="4">
    <source>
        <dbReference type="EMBL" id="MQL95660.1"/>
    </source>
</evidence>
<evidence type="ECO:0000313" key="5">
    <source>
        <dbReference type="Proteomes" id="UP000652761"/>
    </source>
</evidence>
<keyword evidence="5" id="KW-1185">Reference proteome</keyword>
<dbReference type="PANTHER" id="PTHR46033:SF16">
    <property type="entry name" value="AMINOTRANSFERASE-LIKE PLANT MOBILE DOMAIN-CONTAINING PROTEIN"/>
    <property type="match status" value="1"/>
</dbReference>
<dbReference type="AlphaFoldDB" id="A0A843VQ41"/>
<sequence length="1190" mass="130288">MMGTCRPHHPSFPLNHEAQAHFPDTALLGLFVPEPARRVTELRLSQGLWEVQGLPKTGATFTGHTLPPSGRDFVQDGYDRSCFLDRILGGGAASWYDRWSVASSHRFRFGATEWLMGILYHYHKMLERVGLLDAVVAALHSYPCNPGLLQALAERFNRRFNTFGTAEGETSLDLWALHRISGLPISGQFYEEVCLSDMDRDWTAGAGSYFLSHSFRYLAQVWRDLARCGRSDCPSASRGTVRVSCDAWIRFFYNGPFCFYKEFAGDNYDPTAYAQLRVHLDDDARYLYAPRGVNWNPRRLPDRTHLAAYLVYWLCTFALPFGEEGNIRPEAIYPACILASGVQLALAPAALANIFRGLGELTSSPSPRDKNITLATHYLGAWAGLLLPELCYNISLERPSMPLIFMFRNRPEREQAKQLREARRRLSFVPVAGQPGLDFACCSLGFRPWVEEGQRGRVYHLPHHTVPVVTLRKDWLCCVRPSVLLFRKGSFLFMEPYFLPRFARNLAYDQDVPSNADFVLPTRAYKGPDRHLVASSWWCYFLRRDPAPDFFIPELQYEGRVGILYARWWSRHGQAFRERADDIKKAERDYLSRAGALVSTIAPTFLQREFADIAQKVTTVGRRRAVAQAASLADSEASAGALKPLSRPGSSSAAPRVRGESPLVYFWWRHFLLDCGYPVDAPLTSPLLPSVTRVWEQHLQHSIIRVGPREYVSWIESGTTLQYFWDAIAEAGKAVKVSFDQVVLRPTFCVAPDESFIPEKDLPKRDAPSARKRRASGEAGPSQPAARGRTPEPSSPAVAGASASGGDELAEDTPREDVDYNPTFDGTPSPEGAGIPPVASTEPGYIPVEAAAAEGVEPLAGVVPVGDAASSLQAIHDLLLSGPEAELLGFSDFAPGILEGGVAVTSAAVLPTASPPEEGEVARGIAGDADDGAEIAAELMESSPPGAVPPPAVGVPRPLEGGDDAPLPPDTQAIVGSLPPPSSSGAPLERPSSFPGHGISWPDVIQRSQVHGSEGMLDFYISSARAVMEERSPPSIDVVRDFLERSTVSYHLMGCPRDPWMAAVDALWSEVGQRHEEAARHRAQALAAEVALAEQRYEALCSRRGGAVSRAESSSARHASCHAEIVALRRTLEEVSSRIAEREAASLVLAEEAATANAEVDAVERECAESQAALSALQASLADLRGEGAL</sequence>
<dbReference type="OrthoDB" id="694455at2759"/>